<feature type="domain" description="RelA/SpoT" evidence="1">
    <location>
        <begin position="44"/>
        <end position="179"/>
    </location>
</feature>
<accession>A0A399SSU4</accession>
<evidence type="ECO:0000259" key="1">
    <source>
        <dbReference type="SMART" id="SM00954"/>
    </source>
</evidence>
<dbReference type="EMBL" id="QWGR01000023">
    <property type="protein sequence ID" value="RIJ45572.1"/>
    <property type="molecule type" value="Genomic_DNA"/>
</dbReference>
<name>A0A399SSU4_9BACT</name>
<sequence length="327" mass="38868">MSHFDLKITEFKNDYDSNLEFYHLALAAFTQLIAPLPNVEYVTGRIKDYEECLSKFERKYLPAIPSSRNDYRIIDFLSDFVGIRVVCPYLKDVRIIRKELNKYFKEVSITDKTVQIESTDDKFGYKSLHLDLKLNGKYAQKNEYARYANIQFELQIRTIIQDAWSVLDHKIKYKKSIPQSLKRRINRLSALFEIADDEFLRINDEISIEEKRISNRLKKGYTVDKKMPLDVFRFLFVALKYFPDYNFIEFKVDGFVQEILANKNKFTESELNDALRTHLLTVKQIAEIEKKELNPYTKIRYCLYLFNPHLFSSILSDYQKNTLLLTK</sequence>
<organism evidence="2 3">
    <name type="scientific">Maribellus luteus</name>
    <dbReference type="NCBI Taxonomy" id="2305463"/>
    <lineage>
        <taxon>Bacteria</taxon>
        <taxon>Pseudomonadati</taxon>
        <taxon>Bacteroidota</taxon>
        <taxon>Bacteroidia</taxon>
        <taxon>Marinilabiliales</taxon>
        <taxon>Prolixibacteraceae</taxon>
        <taxon>Maribellus</taxon>
    </lineage>
</organism>
<dbReference type="AlphaFoldDB" id="A0A399SSU4"/>
<dbReference type="Gene3D" id="1.10.287.860">
    <property type="entry name" value="Nucleotidyltransferase"/>
    <property type="match status" value="1"/>
</dbReference>
<dbReference type="InterPro" id="IPR043519">
    <property type="entry name" value="NT_sf"/>
</dbReference>
<reference evidence="2 3" key="1">
    <citation type="submission" date="2018-08" db="EMBL/GenBank/DDBJ databases">
        <title>Pallidiluteibacterium maritimus gen. nov., sp. nov., isolated from coastal sediment.</title>
        <authorList>
            <person name="Zhou L.Y."/>
        </authorList>
    </citation>
    <scope>NUCLEOTIDE SEQUENCE [LARGE SCALE GENOMIC DNA]</scope>
    <source>
        <strain evidence="2 3">XSD2</strain>
    </source>
</reference>
<dbReference type="GO" id="GO:0015969">
    <property type="term" value="P:guanosine tetraphosphate metabolic process"/>
    <property type="evidence" value="ECO:0007669"/>
    <property type="project" value="InterPro"/>
</dbReference>
<dbReference type="SMART" id="SM00954">
    <property type="entry name" value="RelA_SpoT"/>
    <property type="match status" value="1"/>
</dbReference>
<gene>
    <name evidence="2" type="ORF">D1614_22620</name>
</gene>
<proteinExistence type="predicted"/>
<dbReference type="InterPro" id="IPR007685">
    <property type="entry name" value="RelA_SpoT"/>
</dbReference>
<dbReference type="Gene3D" id="3.30.460.10">
    <property type="entry name" value="Beta Polymerase, domain 2"/>
    <property type="match status" value="1"/>
</dbReference>
<evidence type="ECO:0000313" key="3">
    <source>
        <dbReference type="Proteomes" id="UP000265926"/>
    </source>
</evidence>
<keyword evidence="3" id="KW-1185">Reference proteome</keyword>
<protein>
    <submittedName>
        <fullName evidence="2">(P)ppGpp synthetase</fullName>
    </submittedName>
</protein>
<evidence type="ECO:0000313" key="2">
    <source>
        <dbReference type="EMBL" id="RIJ45572.1"/>
    </source>
</evidence>
<dbReference type="Pfam" id="PF04607">
    <property type="entry name" value="RelA_SpoT"/>
    <property type="match status" value="1"/>
</dbReference>
<dbReference type="Proteomes" id="UP000265926">
    <property type="component" value="Unassembled WGS sequence"/>
</dbReference>
<dbReference type="CDD" id="cd05399">
    <property type="entry name" value="NT_Rel-Spo_like"/>
    <property type="match status" value="1"/>
</dbReference>
<dbReference type="RefSeq" id="WP_119440279.1">
    <property type="nucleotide sequence ID" value="NZ_QWGR01000023.1"/>
</dbReference>
<dbReference type="PANTHER" id="PTHR41773:SF1">
    <property type="entry name" value="RELA_SPOT DOMAIN-CONTAINING PROTEIN"/>
    <property type="match status" value="1"/>
</dbReference>
<comment type="caution">
    <text evidence="2">The sequence shown here is derived from an EMBL/GenBank/DDBJ whole genome shotgun (WGS) entry which is preliminary data.</text>
</comment>
<dbReference type="PANTHER" id="PTHR41773">
    <property type="entry name" value="GTP PYROPHOSPHATASE-RELATED"/>
    <property type="match status" value="1"/>
</dbReference>
<dbReference type="SUPFAM" id="SSF81301">
    <property type="entry name" value="Nucleotidyltransferase"/>
    <property type="match status" value="1"/>
</dbReference>
<dbReference type="OrthoDB" id="9801824at2"/>